<evidence type="ECO:0000259" key="11">
    <source>
        <dbReference type="PROSITE" id="PS50929"/>
    </source>
</evidence>
<dbReference type="Pfam" id="PF00005">
    <property type="entry name" value="ABC_tran"/>
    <property type="match status" value="1"/>
</dbReference>
<organism evidence="12 13">
    <name type="scientific">Ambrosiozyma monospora</name>
    <name type="common">Yeast</name>
    <name type="synonym">Endomycopsis monosporus</name>
    <dbReference type="NCBI Taxonomy" id="43982"/>
    <lineage>
        <taxon>Eukaryota</taxon>
        <taxon>Fungi</taxon>
        <taxon>Dikarya</taxon>
        <taxon>Ascomycota</taxon>
        <taxon>Saccharomycotina</taxon>
        <taxon>Pichiomycetes</taxon>
        <taxon>Pichiales</taxon>
        <taxon>Pichiaceae</taxon>
        <taxon>Ambrosiozyma</taxon>
    </lineage>
</organism>
<dbReference type="SMART" id="SM00382">
    <property type="entry name" value="AAA"/>
    <property type="match status" value="1"/>
</dbReference>
<dbReference type="InterPro" id="IPR003439">
    <property type="entry name" value="ABC_transporter-like_ATP-bd"/>
</dbReference>
<dbReference type="PROSITE" id="PS50929">
    <property type="entry name" value="ABC_TM1F"/>
    <property type="match status" value="2"/>
</dbReference>
<feature type="transmembrane region" description="Helical" evidence="9">
    <location>
        <begin position="429"/>
        <end position="449"/>
    </location>
</feature>
<dbReference type="FunFam" id="3.40.50.300:FF:000997">
    <property type="entry name" value="Multidrug resistance-associated protein 1"/>
    <property type="match status" value="1"/>
</dbReference>
<keyword evidence="13" id="KW-1185">Reference proteome</keyword>
<feature type="transmembrane region" description="Helical" evidence="9">
    <location>
        <begin position="928"/>
        <end position="949"/>
    </location>
</feature>
<comment type="caution">
    <text evidence="12">The sequence shown here is derived from an EMBL/GenBank/DDBJ whole genome shotgun (WGS) entry which is preliminary data.</text>
</comment>
<feature type="transmembrane region" description="Helical" evidence="9">
    <location>
        <begin position="316"/>
        <end position="339"/>
    </location>
</feature>
<evidence type="ECO:0000256" key="7">
    <source>
        <dbReference type="ARBA" id="ARBA00022989"/>
    </source>
</evidence>
<dbReference type="SUPFAM" id="SSF90123">
    <property type="entry name" value="ABC transporter transmembrane region"/>
    <property type="match status" value="2"/>
</dbReference>
<proteinExistence type="inferred from homology"/>
<feature type="domain" description="ABC transporter" evidence="10">
    <location>
        <begin position="519"/>
        <end position="742"/>
    </location>
</feature>
<dbReference type="InterPro" id="IPR017871">
    <property type="entry name" value="ABC_transporter-like_CS"/>
</dbReference>
<keyword evidence="4 9" id="KW-0812">Transmembrane</keyword>
<feature type="transmembrane region" description="Helical" evidence="9">
    <location>
        <begin position="843"/>
        <end position="863"/>
    </location>
</feature>
<keyword evidence="7 9" id="KW-1133">Transmembrane helix</keyword>
<dbReference type="PROSITE" id="PS50893">
    <property type="entry name" value="ABC_TRANSPORTER_2"/>
    <property type="match status" value="1"/>
</dbReference>
<sequence>MDHDIASLGPYIKSKIIEMSSSTEKQSTVESDRNSPTRRTLSFLFPRHIPPIPDADQRKPYPVRHVSWFNRLFFGWITRLLYVGYRRNLDDNDIFYFEGKDSVEYWSAKLQHVFNRRVRDAKLKHWKSKNHEVNAVPDDTKLKEIRSGVDGFQIPKHTLLVSLLETFKFQSFFTIFMRLIGELSTCLSPLLTRELIKFVEHKSGGHNDLSSGKGVGYAIGVSIMVFLTGFCMSHYFNSGGEVGAAMHAALSKLMYDKSFELSKKARATTHPNGKVITILTQDLIKVDSAATYFYNFFVFPVSFSITVILLCVNIGAIALIGIATFFFGLSVVIVISLFLKPLRVQATKFTDLRVSLTKEVLGNLKMIKLYSWEDSYLAKIKGYRFNEINCLVKMHYIKSFMTTFSLMLPQLSSVITFIAMYNIDGMKNVANMFTTISFFMVLFSQSFMIPMAAASSVDASLALQRVTEMLLLDEKDEQNWKFDHGMKSLTNTDSNSNFALTIIDGEFTWTYDEADDDDYSVDSSTSTPEHITASPSGLHDIHLKINKGEFVIITGLIGSGKSSLLQALAGTMPKVSGELNINGSMIYGGVPWIQNATVRENIVFGLPFDQQKYSQVVDVCCLASDFNQLIDGEFTFVGEKGITLSGGQKARINLARLVYAGSDIVLLDDVLSAVDSKVAKSIMNKCINGLLKSKTRVMATHQLSLIKSADKMIFMNGDGTIDTGTFEELNERNEGFRNLLEFAGDQSQENKLARVDTTRNIETCNDNANEKFCTDQHEITTYGTIAASTYSRYLKLSTGIFGFTAFPLVIFLVCVSTFGYVFLNVWLSYWAKQSFPLTNPQYQGIYISIIIGTIIILYVCMCLESYMVTNSSKFLHLMSLDKVFNAPMMFIDTNPIGRILNRFTTDTDVLDNEIIDQLKLFIHSGGQIVGVLILCICYLPWFAIAVPIFDFEWYGLYQILWFGICQ</sequence>
<keyword evidence="3" id="KW-0813">Transport</keyword>
<keyword evidence="6" id="KW-0067">ATP-binding</keyword>
<name>A0A9W6YRD2_AMBMO</name>
<dbReference type="InterPro" id="IPR003593">
    <property type="entry name" value="AAA+_ATPase"/>
</dbReference>
<evidence type="ECO:0000256" key="6">
    <source>
        <dbReference type="ARBA" id="ARBA00022840"/>
    </source>
</evidence>
<dbReference type="PROSITE" id="PS00211">
    <property type="entry name" value="ABC_TRANSPORTER_1"/>
    <property type="match status" value="1"/>
</dbReference>
<evidence type="ECO:0000259" key="10">
    <source>
        <dbReference type="PROSITE" id="PS50893"/>
    </source>
</evidence>
<dbReference type="CDD" id="cd03250">
    <property type="entry name" value="ABCC_MRP_domain1"/>
    <property type="match status" value="1"/>
</dbReference>
<dbReference type="Gene3D" id="3.40.50.300">
    <property type="entry name" value="P-loop containing nucleotide triphosphate hydrolases"/>
    <property type="match status" value="1"/>
</dbReference>
<evidence type="ECO:0000256" key="1">
    <source>
        <dbReference type="ARBA" id="ARBA00004141"/>
    </source>
</evidence>
<dbReference type="PANTHER" id="PTHR24223:SF456">
    <property type="entry name" value="MULTIDRUG RESISTANCE-ASSOCIATED PROTEIN LETHAL(2)03659"/>
    <property type="match status" value="1"/>
</dbReference>
<accession>A0A9W6YRD2</accession>
<dbReference type="Pfam" id="PF00664">
    <property type="entry name" value="ABC_membrane"/>
    <property type="match status" value="2"/>
</dbReference>
<gene>
    <name evidence="12" type="ORF">Amon01_000121400</name>
</gene>
<dbReference type="CDD" id="cd18597">
    <property type="entry name" value="ABC_6TM_YOR1_D1_like"/>
    <property type="match status" value="1"/>
</dbReference>
<dbReference type="PANTHER" id="PTHR24223">
    <property type="entry name" value="ATP-BINDING CASSETTE SUB-FAMILY C"/>
    <property type="match status" value="1"/>
</dbReference>
<dbReference type="InterPro" id="IPR027417">
    <property type="entry name" value="P-loop_NTPase"/>
</dbReference>
<evidence type="ECO:0000256" key="9">
    <source>
        <dbReference type="SAM" id="Phobius"/>
    </source>
</evidence>
<evidence type="ECO:0000256" key="8">
    <source>
        <dbReference type="ARBA" id="ARBA00023136"/>
    </source>
</evidence>
<protein>
    <submittedName>
        <fullName evidence="12">Unnamed protein product</fullName>
    </submittedName>
</protein>
<dbReference type="InterPro" id="IPR011527">
    <property type="entry name" value="ABC1_TM_dom"/>
</dbReference>
<keyword evidence="8 9" id="KW-0472">Membrane</keyword>
<evidence type="ECO:0000313" key="13">
    <source>
        <dbReference type="Proteomes" id="UP001165063"/>
    </source>
</evidence>
<feature type="transmembrane region" description="Helical" evidence="9">
    <location>
        <begin position="292"/>
        <end position="310"/>
    </location>
</feature>
<dbReference type="EMBL" id="BSXU01000362">
    <property type="protein sequence ID" value="GMG20409.1"/>
    <property type="molecule type" value="Genomic_DNA"/>
</dbReference>
<dbReference type="GO" id="GO:0005524">
    <property type="term" value="F:ATP binding"/>
    <property type="evidence" value="ECO:0007669"/>
    <property type="project" value="UniProtKB-KW"/>
</dbReference>
<dbReference type="InterPro" id="IPR036640">
    <property type="entry name" value="ABC1_TM_sf"/>
</dbReference>
<feature type="transmembrane region" description="Helical" evidence="9">
    <location>
        <begin position="215"/>
        <end position="236"/>
    </location>
</feature>
<evidence type="ECO:0000256" key="2">
    <source>
        <dbReference type="ARBA" id="ARBA00009726"/>
    </source>
</evidence>
<dbReference type="GO" id="GO:0016887">
    <property type="term" value="F:ATP hydrolysis activity"/>
    <property type="evidence" value="ECO:0007669"/>
    <property type="project" value="InterPro"/>
</dbReference>
<reference evidence="12" key="1">
    <citation type="submission" date="2023-04" db="EMBL/GenBank/DDBJ databases">
        <title>Ambrosiozyma monospora NBRC 1965.</title>
        <authorList>
            <person name="Ichikawa N."/>
            <person name="Sato H."/>
            <person name="Tonouchi N."/>
        </authorList>
    </citation>
    <scope>NUCLEOTIDE SEQUENCE</scope>
    <source>
        <strain evidence="12">NBRC 1965</strain>
    </source>
</reference>
<feature type="domain" description="ABC transmembrane type-1" evidence="11">
    <location>
        <begin position="172"/>
        <end position="458"/>
    </location>
</feature>
<feature type="transmembrane region" description="Helical" evidence="9">
    <location>
        <begin position="800"/>
        <end position="823"/>
    </location>
</feature>
<dbReference type="GO" id="GO:0005886">
    <property type="term" value="C:plasma membrane"/>
    <property type="evidence" value="ECO:0007669"/>
    <property type="project" value="TreeGrafter"/>
</dbReference>
<dbReference type="SUPFAM" id="SSF52540">
    <property type="entry name" value="P-loop containing nucleoside triphosphate hydrolases"/>
    <property type="match status" value="1"/>
</dbReference>
<feature type="transmembrane region" description="Helical" evidence="9">
    <location>
        <begin position="403"/>
        <end position="423"/>
    </location>
</feature>
<dbReference type="AlphaFoldDB" id="A0A9W6YRD2"/>
<dbReference type="Proteomes" id="UP001165063">
    <property type="component" value="Unassembled WGS sequence"/>
</dbReference>
<dbReference type="Gene3D" id="1.20.1560.10">
    <property type="entry name" value="ABC transporter type 1, transmembrane domain"/>
    <property type="match status" value="2"/>
</dbReference>
<dbReference type="OrthoDB" id="6500128at2759"/>
<evidence type="ECO:0000256" key="5">
    <source>
        <dbReference type="ARBA" id="ARBA00022741"/>
    </source>
</evidence>
<evidence type="ECO:0000313" key="12">
    <source>
        <dbReference type="EMBL" id="GMG20409.1"/>
    </source>
</evidence>
<keyword evidence="5" id="KW-0547">Nucleotide-binding</keyword>
<evidence type="ECO:0000256" key="4">
    <source>
        <dbReference type="ARBA" id="ARBA00022692"/>
    </source>
</evidence>
<dbReference type="InterPro" id="IPR050173">
    <property type="entry name" value="ABC_transporter_C-like"/>
</dbReference>
<comment type="subcellular location">
    <subcellularLocation>
        <location evidence="1">Membrane</location>
        <topology evidence="1">Multi-pass membrane protein</topology>
    </subcellularLocation>
</comment>
<dbReference type="GO" id="GO:0008559">
    <property type="term" value="F:ABC-type xenobiotic transporter activity"/>
    <property type="evidence" value="ECO:0007669"/>
    <property type="project" value="TreeGrafter"/>
</dbReference>
<comment type="similarity">
    <text evidence="2">Belongs to the ABC transporter superfamily. ABCC family. Conjugate transporter (TC 3.A.1.208) subfamily.</text>
</comment>
<feature type="domain" description="ABC transmembrane type-1" evidence="11">
    <location>
        <begin position="808"/>
        <end position="946"/>
    </location>
</feature>
<evidence type="ECO:0000256" key="3">
    <source>
        <dbReference type="ARBA" id="ARBA00022448"/>
    </source>
</evidence>